<dbReference type="SUPFAM" id="SSF57667">
    <property type="entry name" value="beta-beta-alpha zinc fingers"/>
    <property type="match status" value="1"/>
</dbReference>
<sequence length="214" mass="24054">MYLSTYLTLTSLRLIATAVFSLKHFSASFLINFYDQHAGFNASESLTAVHLFFADVNANYLWPAALAAFQNASGQRSESPEPGENFSRTASPTLMPPPRRRVTQQDPNSPNKRRGRYQCSFCNFLGVTPSHIKRHILTHTGERPFECPLCPRRFTQKVHLKYHINKTHKMGSAEEISPVGDISAADDDVDELTIIDDTPKRVKPSSLLRTKMTA</sequence>
<dbReference type="EnsemblMetazoa" id="XM_022816794">
    <property type="protein sequence ID" value="XP_022672529"/>
    <property type="gene ID" value="LOC111255132"/>
</dbReference>
<keyword evidence="4" id="KW-0862">Zinc</keyword>
<name>A0A7M7KYL5_VARDE</name>
<evidence type="ECO:0000256" key="1">
    <source>
        <dbReference type="ARBA" id="ARBA00022723"/>
    </source>
</evidence>
<evidence type="ECO:0000256" key="4">
    <source>
        <dbReference type="ARBA" id="ARBA00022833"/>
    </source>
</evidence>
<dbReference type="GO" id="GO:0000978">
    <property type="term" value="F:RNA polymerase II cis-regulatory region sequence-specific DNA binding"/>
    <property type="evidence" value="ECO:0007669"/>
    <property type="project" value="TreeGrafter"/>
</dbReference>
<dbReference type="Proteomes" id="UP000594260">
    <property type="component" value="Unplaced"/>
</dbReference>
<feature type="domain" description="C2H2-type" evidence="7">
    <location>
        <begin position="145"/>
        <end position="168"/>
    </location>
</feature>
<accession>A0A7M7KYL5</accession>
<dbReference type="PANTHER" id="PTHR23235:SF176">
    <property type="entry name" value="C2H2-TYPE DOMAIN-CONTAINING PROTEIN"/>
    <property type="match status" value="1"/>
</dbReference>
<dbReference type="FunFam" id="3.30.160.60:FF:000100">
    <property type="entry name" value="Zinc finger 45-like"/>
    <property type="match status" value="1"/>
</dbReference>
<dbReference type="GO" id="GO:0008270">
    <property type="term" value="F:zinc ion binding"/>
    <property type="evidence" value="ECO:0007669"/>
    <property type="project" value="UniProtKB-KW"/>
</dbReference>
<dbReference type="AlphaFoldDB" id="A0A7M7KYL5"/>
<evidence type="ECO:0000313" key="9">
    <source>
        <dbReference type="Proteomes" id="UP000594260"/>
    </source>
</evidence>
<reference evidence="8" key="1">
    <citation type="submission" date="2021-01" db="UniProtKB">
        <authorList>
            <consortium name="EnsemblMetazoa"/>
        </authorList>
    </citation>
    <scope>IDENTIFICATION</scope>
</reference>
<dbReference type="OrthoDB" id="6489358at2759"/>
<organism evidence="8 9">
    <name type="scientific">Varroa destructor</name>
    <name type="common">Honeybee mite</name>
    <dbReference type="NCBI Taxonomy" id="109461"/>
    <lineage>
        <taxon>Eukaryota</taxon>
        <taxon>Metazoa</taxon>
        <taxon>Ecdysozoa</taxon>
        <taxon>Arthropoda</taxon>
        <taxon>Chelicerata</taxon>
        <taxon>Arachnida</taxon>
        <taxon>Acari</taxon>
        <taxon>Parasitiformes</taxon>
        <taxon>Mesostigmata</taxon>
        <taxon>Gamasina</taxon>
        <taxon>Dermanyssoidea</taxon>
        <taxon>Varroidae</taxon>
        <taxon>Varroa</taxon>
    </lineage>
</organism>
<feature type="domain" description="C2H2-type" evidence="7">
    <location>
        <begin position="117"/>
        <end position="144"/>
    </location>
</feature>
<evidence type="ECO:0000256" key="2">
    <source>
        <dbReference type="ARBA" id="ARBA00022737"/>
    </source>
</evidence>
<dbReference type="InterPro" id="IPR036236">
    <property type="entry name" value="Znf_C2H2_sf"/>
</dbReference>
<dbReference type="GeneID" id="111255132"/>
<dbReference type="PROSITE" id="PS00028">
    <property type="entry name" value="ZINC_FINGER_C2H2_1"/>
    <property type="match status" value="1"/>
</dbReference>
<evidence type="ECO:0000313" key="8">
    <source>
        <dbReference type="EnsemblMetazoa" id="XP_022672529"/>
    </source>
</evidence>
<keyword evidence="3 5" id="KW-0863">Zinc-finger</keyword>
<dbReference type="Pfam" id="PF00096">
    <property type="entry name" value="zf-C2H2"/>
    <property type="match status" value="1"/>
</dbReference>
<dbReference type="PROSITE" id="PS50157">
    <property type="entry name" value="ZINC_FINGER_C2H2_2"/>
    <property type="match status" value="2"/>
</dbReference>
<evidence type="ECO:0000256" key="5">
    <source>
        <dbReference type="PROSITE-ProRule" id="PRU00042"/>
    </source>
</evidence>
<evidence type="ECO:0000259" key="7">
    <source>
        <dbReference type="PROSITE" id="PS50157"/>
    </source>
</evidence>
<evidence type="ECO:0000256" key="3">
    <source>
        <dbReference type="ARBA" id="ARBA00022771"/>
    </source>
</evidence>
<dbReference type="Gene3D" id="3.30.160.60">
    <property type="entry name" value="Classic Zinc Finger"/>
    <property type="match status" value="2"/>
</dbReference>
<dbReference type="RefSeq" id="XP_022672529.1">
    <property type="nucleotide sequence ID" value="XM_022816794.1"/>
</dbReference>
<keyword evidence="9" id="KW-1185">Reference proteome</keyword>
<evidence type="ECO:0000256" key="6">
    <source>
        <dbReference type="SAM" id="MobiDB-lite"/>
    </source>
</evidence>
<protein>
    <recommendedName>
        <fullName evidence="7">C2H2-type domain-containing protein</fullName>
    </recommendedName>
</protein>
<keyword evidence="2" id="KW-0677">Repeat</keyword>
<dbReference type="PANTHER" id="PTHR23235">
    <property type="entry name" value="KRUEPPEL-LIKE TRANSCRIPTION FACTOR"/>
    <property type="match status" value="1"/>
</dbReference>
<dbReference type="InParanoid" id="A0A7M7KYL5"/>
<dbReference type="GO" id="GO:0000981">
    <property type="term" value="F:DNA-binding transcription factor activity, RNA polymerase II-specific"/>
    <property type="evidence" value="ECO:0007669"/>
    <property type="project" value="TreeGrafter"/>
</dbReference>
<dbReference type="KEGG" id="vde:111255132"/>
<dbReference type="InterPro" id="IPR013087">
    <property type="entry name" value="Znf_C2H2_type"/>
</dbReference>
<keyword evidence="1" id="KW-0479">Metal-binding</keyword>
<proteinExistence type="predicted"/>
<dbReference type="SMART" id="SM00355">
    <property type="entry name" value="ZnF_C2H2"/>
    <property type="match status" value="2"/>
</dbReference>
<feature type="region of interest" description="Disordered" evidence="6">
    <location>
        <begin position="73"/>
        <end position="115"/>
    </location>
</feature>